<accession>A0ABS4RCI1</accession>
<evidence type="ECO:0000313" key="2">
    <source>
        <dbReference type="EMBL" id="MBP2240601.1"/>
    </source>
</evidence>
<comment type="caution">
    <text evidence="2">The sequence shown here is derived from an EMBL/GenBank/DDBJ whole genome shotgun (WGS) entry which is preliminary data.</text>
</comment>
<sequence length="683" mass="75999">MIHNDRGNTLITVLLASLIFAVLGMAIVASSLSGAKKTETRESDVLITYDSIKLVDQMTSDLALLLNGILLEDYRTGFNNNLRVSSSFDSDLYNELIEILIKPNREQKLTLSCINIIDLSNDNPSYIDGSDECAGSLTDYDHYNIEKDKDFTRVFDIVLVTNNPSKIEGKISRTITKRIILSPLPSFLKYAAGSDDELILNGSPNFYGNVFAKSLSIDKNAKYYSKNGNLLLNDTPLPSINGDLYSQYATIIDILEGENFYKESVPKLKHDSQFVNIEFNKTMNENTNIVLTNSGLRTERYDSNSAFSQDLAAEIGGLKSPTGTINNCKEDDEENEDEENEDHEKNRSSNTVVEGNCIKSDKNSVNLGSIEIQGDLVVTSTIYPVSFYDLSVDGDLYLESNADISVDGNVIIEGDLYIVGNQNVNITGNVYVSGKTHLLNYGGKLQIENNLISADSITAESHVENKNKLDSHGLKLKGDIISGKDFTIKPLNSSIEIDKNIFTNYDFKIEGNEFDNNGEDDEVIFDSVVYVGNKAEISNVNILGADNNKKQLILLANNDLLITRINEFNNFDSLEEKGHPYIPIEDNKITPLKGFFYTEQDAELYGVGSLFYIEGGLFAKGKLTINAIRGEVDSIDKLPSSSFQEDKFSRFIVNYDQDVMLKQIDALPIVEHLQIFSDELLVK</sequence>
<proteinExistence type="predicted"/>
<keyword evidence="3" id="KW-1185">Reference proteome</keyword>
<feature type="region of interest" description="Disordered" evidence="1">
    <location>
        <begin position="322"/>
        <end position="355"/>
    </location>
</feature>
<evidence type="ECO:0008006" key="4">
    <source>
        <dbReference type="Google" id="ProtNLM"/>
    </source>
</evidence>
<organism evidence="2 3">
    <name type="scientific">Cytobacillus eiseniae</name>
    <dbReference type="NCBI Taxonomy" id="762947"/>
    <lineage>
        <taxon>Bacteria</taxon>
        <taxon>Bacillati</taxon>
        <taxon>Bacillota</taxon>
        <taxon>Bacilli</taxon>
        <taxon>Bacillales</taxon>
        <taxon>Bacillaceae</taxon>
        <taxon>Cytobacillus</taxon>
    </lineage>
</organism>
<name>A0ABS4RCI1_9BACI</name>
<dbReference type="Proteomes" id="UP001519293">
    <property type="component" value="Unassembled WGS sequence"/>
</dbReference>
<evidence type="ECO:0000256" key="1">
    <source>
        <dbReference type="SAM" id="MobiDB-lite"/>
    </source>
</evidence>
<gene>
    <name evidence="2" type="ORF">J2Z40_001158</name>
</gene>
<feature type="compositionally biased region" description="Acidic residues" evidence="1">
    <location>
        <begin position="330"/>
        <end position="341"/>
    </location>
</feature>
<dbReference type="RefSeq" id="WP_066396419.1">
    <property type="nucleotide sequence ID" value="NZ_JAGIKZ010000004.1"/>
</dbReference>
<dbReference type="EMBL" id="JAGIKZ010000004">
    <property type="protein sequence ID" value="MBP2240601.1"/>
    <property type="molecule type" value="Genomic_DNA"/>
</dbReference>
<evidence type="ECO:0000313" key="3">
    <source>
        <dbReference type="Proteomes" id="UP001519293"/>
    </source>
</evidence>
<protein>
    <recommendedName>
        <fullName evidence="4">Polymer-forming cytoskeletal protein</fullName>
    </recommendedName>
</protein>
<reference evidence="2 3" key="1">
    <citation type="submission" date="2021-03" db="EMBL/GenBank/DDBJ databases">
        <title>Genomic Encyclopedia of Type Strains, Phase IV (KMG-IV): sequencing the most valuable type-strain genomes for metagenomic binning, comparative biology and taxonomic classification.</title>
        <authorList>
            <person name="Goeker M."/>
        </authorList>
    </citation>
    <scope>NUCLEOTIDE SEQUENCE [LARGE SCALE GENOMIC DNA]</scope>
    <source>
        <strain evidence="2 3">DSM 26675</strain>
    </source>
</reference>